<dbReference type="GO" id="GO:0003677">
    <property type="term" value="F:DNA binding"/>
    <property type="evidence" value="ECO:0007669"/>
    <property type="project" value="UniProtKB-UniRule"/>
</dbReference>
<evidence type="ECO:0000313" key="12">
    <source>
        <dbReference type="EMBL" id="AUV58798.1"/>
    </source>
</evidence>
<dbReference type="PANTHER" id="PTHR10290:SF3">
    <property type="entry name" value="DNA TOPOISOMERASE 1"/>
    <property type="match status" value="1"/>
</dbReference>
<dbReference type="EC" id="5.6.2.1" evidence="3"/>
<keyword evidence="7 9" id="KW-0413">Isomerase</keyword>
<proteinExistence type="inferred from homology"/>
<dbReference type="Pfam" id="PF14370">
    <property type="entry name" value="Topo_C_assoc"/>
    <property type="match status" value="1"/>
</dbReference>
<evidence type="ECO:0000256" key="7">
    <source>
        <dbReference type="ARBA" id="ARBA00023235"/>
    </source>
</evidence>
<organism evidence="12">
    <name type="scientific">Bandra megavirus</name>
    <dbReference type="NCBI Taxonomy" id="2071566"/>
    <lineage>
        <taxon>Viruses</taxon>
        <taxon>Varidnaviria</taxon>
        <taxon>Bamfordvirae</taxon>
        <taxon>Nucleocytoviricota</taxon>
        <taxon>Megaviricetes</taxon>
        <taxon>Imitervirales</taxon>
        <taxon>Mimiviridae</taxon>
        <taxon>Megamimivirinae</taxon>
        <taxon>Megavirus</taxon>
    </lineage>
</organism>
<dbReference type="Pfam" id="PF01028">
    <property type="entry name" value="Topoisom_I"/>
    <property type="match status" value="1"/>
</dbReference>
<dbReference type="InterPro" id="IPR036202">
    <property type="entry name" value="TopoI_DNA-bd_euk_N_sf"/>
</dbReference>
<dbReference type="InterPro" id="IPR013034">
    <property type="entry name" value="DNA_topo_DNA_db_N_dom1"/>
</dbReference>
<sequence length="543" mass="63617">MINNHTLVANYLLLQQFGGAKKKWTTLEHNGVLFPPEYVKHNVPVIYRGQEIVLDIDSEEIATLYAKYIESDYVKSKTFNRNFWNDWRQILGPDHIIQNLEDVDFGLIYEYLLQQREEKKLNPINKELKEKEEEKYKYAYVDGKMQPVGNFRIEPPGIFLGRGCNPKSGLVKRRIYPEDIIINIGVEARVPDPLPGHEWRDVIHDKTVEWLASYKDDITGKIKYVWLGAQSDFKANSDINKFDLARKLKRRIKSIRKQNEEAMNSNDIYTRQIATALYFIDKFALRVGNEKGEDETDTVGVTSLRVEHIDLLNNDKIRLDFLGKDSVRYDRTLEVDPLVYKNIQEFMEGKKKGDQLFDLITPTDVNKYLQSFMKNLTAKVFRTYNASDLFQKELNKITKKYDKYEEIDKINILLDDFNKANAKVAMLCNHQKNITKSTNQQLKKIDEMIKKSQDKLRKARKAKKKNPQSIARMESVVKRLKSKKSLKTELKNISLGTSKINYIDPRITVAFMKKHNLPVDKLFSKTLQDKFKWAMDIDENFEF</sequence>
<evidence type="ECO:0000259" key="11">
    <source>
        <dbReference type="SMART" id="SM00435"/>
    </source>
</evidence>
<dbReference type="InterPro" id="IPR001631">
    <property type="entry name" value="TopoI"/>
</dbReference>
<comment type="catalytic activity">
    <reaction evidence="1 9">
        <text>ATP-independent breakage of single-stranded DNA, followed by passage and rejoining.</text>
        <dbReference type="EC" id="5.6.2.1"/>
    </reaction>
</comment>
<comment type="similarity">
    <text evidence="2 9">Belongs to the type IB topoisomerase family.</text>
</comment>
<dbReference type="GO" id="GO:0006265">
    <property type="term" value="P:DNA topological change"/>
    <property type="evidence" value="ECO:0007669"/>
    <property type="project" value="UniProtKB-UniRule"/>
</dbReference>
<evidence type="ECO:0000256" key="5">
    <source>
        <dbReference type="ARBA" id="ARBA00023029"/>
    </source>
</evidence>
<evidence type="ECO:0000256" key="3">
    <source>
        <dbReference type="ARBA" id="ARBA00012891"/>
    </source>
</evidence>
<accession>A0A2K9V9A2</accession>
<dbReference type="InterPro" id="IPR018521">
    <property type="entry name" value="TopoIB_AS"/>
</dbReference>
<dbReference type="PROSITE" id="PS52038">
    <property type="entry name" value="TOPO_IB_2"/>
    <property type="match status" value="1"/>
</dbReference>
<reference evidence="12" key="1">
    <citation type="submission" date="2018-01" db="EMBL/GenBank/DDBJ databases">
        <title>Draft genome sequence of Bandra megavirus.</title>
        <authorList>
            <person name="Chatterjee A."/>
            <person name="Yadav R."/>
            <person name="Kondabagil K."/>
        </authorList>
    </citation>
    <scope>NUCLEOTIDE SEQUENCE</scope>
    <source>
        <strain evidence="12">KK-1</strain>
    </source>
</reference>
<dbReference type="GO" id="GO:0003917">
    <property type="term" value="F:DNA topoisomerase type I (single strand cut, ATP-independent) activity"/>
    <property type="evidence" value="ECO:0007669"/>
    <property type="project" value="UniProtKB-UniRule"/>
</dbReference>
<evidence type="ECO:0000256" key="2">
    <source>
        <dbReference type="ARBA" id="ARBA00006645"/>
    </source>
</evidence>
<evidence type="ECO:0000256" key="9">
    <source>
        <dbReference type="PROSITE-ProRule" id="PRU01382"/>
    </source>
</evidence>
<evidence type="ECO:0000256" key="1">
    <source>
        <dbReference type="ARBA" id="ARBA00000213"/>
    </source>
</evidence>
<evidence type="ECO:0000256" key="4">
    <source>
        <dbReference type="ARBA" id="ARBA00019632"/>
    </source>
</evidence>
<dbReference type="GO" id="GO:0006260">
    <property type="term" value="P:DNA replication"/>
    <property type="evidence" value="ECO:0007669"/>
    <property type="project" value="TreeGrafter"/>
</dbReference>
<dbReference type="SMART" id="SM00435">
    <property type="entry name" value="TOPEUc"/>
    <property type="match status" value="1"/>
</dbReference>
<keyword evidence="10" id="KW-0175">Coiled coil</keyword>
<dbReference type="EMBL" id="MG779376">
    <property type="protein sequence ID" value="AUV58798.1"/>
    <property type="molecule type" value="Genomic_DNA"/>
</dbReference>
<dbReference type="GO" id="GO:0007059">
    <property type="term" value="P:chromosome segregation"/>
    <property type="evidence" value="ECO:0007669"/>
    <property type="project" value="TreeGrafter"/>
</dbReference>
<keyword evidence="5 9" id="KW-0799">Topoisomerase</keyword>
<name>A0A2K9V9A2_9VIRU</name>
<protein>
    <recommendedName>
        <fullName evidence="4">DNA topoisomerase 1</fullName>
        <ecNumber evidence="3">5.6.2.1</ecNumber>
    </recommendedName>
    <alternativeName>
        <fullName evidence="8">DNA topoisomerase I</fullName>
    </alternativeName>
</protein>
<feature type="active site" description="O-(3'-phospho-DNA)-tyrosine intermediate" evidence="9">
    <location>
        <position position="502"/>
    </location>
</feature>
<dbReference type="Gene3D" id="2.170.11.10">
    <property type="entry name" value="DNA Topoisomerase I, domain 2"/>
    <property type="match status" value="1"/>
</dbReference>
<dbReference type="InterPro" id="IPR013030">
    <property type="entry name" value="DNA_topo_DNA_db_N_dom2"/>
</dbReference>
<dbReference type="InterPro" id="IPR011010">
    <property type="entry name" value="DNA_brk_join_enz"/>
</dbReference>
<dbReference type="SUPFAM" id="SSF56741">
    <property type="entry name" value="Eukaryotic DNA topoisomerase I, N-terminal DNA-binding fragment"/>
    <property type="match status" value="1"/>
</dbReference>
<dbReference type="Gene3D" id="1.10.132.10">
    <property type="match status" value="1"/>
</dbReference>
<dbReference type="InterPro" id="IPR025834">
    <property type="entry name" value="TopoI_C_dom"/>
</dbReference>
<dbReference type="InterPro" id="IPR008336">
    <property type="entry name" value="TopoI_DNA-bd_euk"/>
</dbReference>
<evidence type="ECO:0000256" key="8">
    <source>
        <dbReference type="ARBA" id="ARBA00033297"/>
    </source>
</evidence>
<dbReference type="Gene3D" id="1.10.10.41">
    <property type="entry name" value="Yeast DNA topoisomerase - domain 1"/>
    <property type="match status" value="1"/>
</dbReference>
<dbReference type="InterPro" id="IPR014727">
    <property type="entry name" value="TopoI_cat_a/b-sub_euk"/>
</dbReference>
<dbReference type="PANTHER" id="PTHR10290">
    <property type="entry name" value="DNA TOPOISOMERASE I"/>
    <property type="match status" value="1"/>
</dbReference>
<feature type="domain" description="DNA topoisomerase I eukaryotic-type" evidence="11">
    <location>
        <begin position="158"/>
        <end position="516"/>
    </location>
</feature>
<dbReference type="InterPro" id="IPR013500">
    <property type="entry name" value="TopoI_cat_euk"/>
</dbReference>
<evidence type="ECO:0000256" key="6">
    <source>
        <dbReference type="ARBA" id="ARBA00023125"/>
    </source>
</evidence>
<feature type="coiled-coil region" evidence="10">
    <location>
        <begin position="245"/>
        <end position="272"/>
    </location>
</feature>
<evidence type="ECO:0000256" key="10">
    <source>
        <dbReference type="SAM" id="Coils"/>
    </source>
</evidence>
<dbReference type="InterPro" id="IPR014711">
    <property type="entry name" value="TopoI_cat_a-hlx-sub_euk"/>
</dbReference>
<dbReference type="Pfam" id="PF02919">
    <property type="entry name" value="Topoisom_I_N"/>
    <property type="match status" value="1"/>
</dbReference>
<dbReference type="Gene3D" id="3.90.15.10">
    <property type="entry name" value="Topoisomerase I, Chain A, domain 3"/>
    <property type="match status" value="1"/>
</dbReference>
<dbReference type="PROSITE" id="PS00176">
    <property type="entry name" value="TOPO_IB_1"/>
    <property type="match status" value="1"/>
</dbReference>
<keyword evidence="6 9" id="KW-0238">DNA-binding</keyword>
<dbReference type="PRINTS" id="PR00416">
    <property type="entry name" value="EUTPISMRASEI"/>
</dbReference>
<dbReference type="InterPro" id="IPR051062">
    <property type="entry name" value="Topoisomerase_IB"/>
</dbReference>
<dbReference type="SUPFAM" id="SSF56349">
    <property type="entry name" value="DNA breaking-rejoining enzymes"/>
    <property type="match status" value="1"/>
</dbReference>
<dbReference type="InterPro" id="IPR013499">
    <property type="entry name" value="TopoI_euk"/>
</dbReference>